<name>A0ABW3GYC8_9BACL</name>
<feature type="domain" description="Flagellar hook-associated protein 2 C-terminal" evidence="7">
    <location>
        <begin position="220"/>
        <end position="483"/>
    </location>
</feature>
<dbReference type="RefSeq" id="WP_381012366.1">
    <property type="nucleotide sequence ID" value="NZ_JBHTJF010000030.1"/>
</dbReference>
<proteinExistence type="inferred from homology"/>
<comment type="subunit">
    <text evidence="2 5">Homopentamer.</text>
</comment>
<dbReference type="InterPro" id="IPR003481">
    <property type="entry name" value="FliD_N"/>
</dbReference>
<protein>
    <recommendedName>
        <fullName evidence="5">Flagellar hook-associated protein 2</fullName>
        <shortName evidence="5">HAP2</shortName>
    </recommendedName>
    <alternativeName>
        <fullName evidence="5">Flagellar cap protein</fullName>
    </alternativeName>
</protein>
<reference evidence="9" key="1">
    <citation type="journal article" date="2019" name="Int. J. Syst. Evol. Microbiol.">
        <title>The Global Catalogue of Microorganisms (GCM) 10K type strain sequencing project: providing services to taxonomists for standard genome sequencing and annotation.</title>
        <authorList>
            <consortium name="The Broad Institute Genomics Platform"/>
            <consortium name="The Broad Institute Genome Sequencing Center for Infectious Disease"/>
            <person name="Wu L."/>
            <person name="Ma J."/>
        </authorList>
    </citation>
    <scope>NUCLEOTIDE SEQUENCE [LARGE SCALE GENOMIC DNA]</scope>
    <source>
        <strain evidence="9">CCUG 63563</strain>
    </source>
</reference>
<organism evidence="8 9">
    <name type="scientific">Savagea faecisuis</name>
    <dbReference type="NCBI Taxonomy" id="1274803"/>
    <lineage>
        <taxon>Bacteria</taxon>
        <taxon>Bacillati</taxon>
        <taxon>Bacillota</taxon>
        <taxon>Bacilli</taxon>
        <taxon>Bacillales</taxon>
        <taxon>Caryophanaceae</taxon>
        <taxon>Savagea</taxon>
    </lineage>
</organism>
<evidence type="ECO:0000256" key="2">
    <source>
        <dbReference type="ARBA" id="ARBA00011255"/>
    </source>
</evidence>
<dbReference type="InterPro" id="IPR010809">
    <property type="entry name" value="FliD_C"/>
</dbReference>
<evidence type="ECO:0000313" key="9">
    <source>
        <dbReference type="Proteomes" id="UP001596976"/>
    </source>
</evidence>
<comment type="caution">
    <text evidence="8">The sequence shown here is derived from an EMBL/GenBank/DDBJ whole genome shotgun (WGS) entry which is preliminary data.</text>
</comment>
<dbReference type="Pfam" id="PF07195">
    <property type="entry name" value="FliD_C"/>
    <property type="match status" value="1"/>
</dbReference>
<keyword evidence="9" id="KW-1185">Reference proteome</keyword>
<evidence type="ECO:0000313" key="8">
    <source>
        <dbReference type="EMBL" id="MFD0943844.1"/>
    </source>
</evidence>
<gene>
    <name evidence="8" type="ORF">ACFQ0V_08800</name>
</gene>
<evidence type="ECO:0000259" key="6">
    <source>
        <dbReference type="Pfam" id="PF02465"/>
    </source>
</evidence>
<sequence>MRISGLASGIDTESIINDMMRAHRLPLDKITQKKQYLEWQLDDYRSINRDLRQRSDALFDTVIGNSATFNKKNVNISDPNAISINGNNAANDFAGTIQVNQLATQATLQSGQSLDLGKDAGKKTLKELGLAEGSTSITIQVPHSSEAKTVELKENMTLDQAMSAITKQTGAMAFYDAHSGKVALTSKQTGAGNLQVSGDFATKTGIAHDGENGIGQAVAGKNAEFIFNGLETERETNTFNISGFDITLKQVTTQPVTFSSSPDVDSVMESIEKFVDDYNELIGDLNTKVREPKYRSFHPLSSEEKEAMKDREIELWEEKAKSGTLRNDPTLTNMLSNMRLAMSSSVKIGEGENQRSISLRDIGITTSLSYTENGKLEIDKEKLRDAIMEDPGAVRELFAQSTTNSADGKGGIAIQYRKAMDDARSTISQRAGTAGAGNDSFTLGRSMKAMNQQIERFEERLKATEERYWKQFSAMEKAIQRANEQSAQLMNSLGGM</sequence>
<accession>A0ABW3GYC8</accession>
<feature type="coiled-coil region" evidence="5">
    <location>
        <begin position="447"/>
        <end position="492"/>
    </location>
</feature>
<keyword evidence="8" id="KW-0282">Flagellum</keyword>
<comment type="function">
    <text evidence="5">Required for morphogenesis and for the elongation of the flagellar filament by facilitating polymerization of the flagellin monomers at the tip of growing filament. Forms a capping structure, which prevents flagellin subunits (transported through the central channel of the flagellum) from leaking out without polymerization at the distal end.</text>
</comment>
<dbReference type="EMBL" id="JBHTJF010000030">
    <property type="protein sequence ID" value="MFD0943844.1"/>
    <property type="molecule type" value="Genomic_DNA"/>
</dbReference>
<keyword evidence="4 5" id="KW-0975">Bacterial flagellum</keyword>
<keyword evidence="8" id="KW-0966">Cell projection</keyword>
<feature type="domain" description="Flagellar hook-associated protein 2 N-terminal" evidence="6">
    <location>
        <begin position="8"/>
        <end position="105"/>
    </location>
</feature>
<evidence type="ECO:0000259" key="7">
    <source>
        <dbReference type="Pfam" id="PF07195"/>
    </source>
</evidence>
<comment type="similarity">
    <text evidence="1 5">Belongs to the FliD family.</text>
</comment>
<evidence type="ECO:0000256" key="3">
    <source>
        <dbReference type="ARBA" id="ARBA00023054"/>
    </source>
</evidence>
<keyword evidence="3 5" id="KW-0175">Coiled coil</keyword>
<dbReference type="InterPro" id="IPR040026">
    <property type="entry name" value="FliD"/>
</dbReference>
<dbReference type="NCBIfam" id="NF005833">
    <property type="entry name" value="PRK07737.1"/>
    <property type="match status" value="1"/>
</dbReference>
<evidence type="ECO:0000256" key="4">
    <source>
        <dbReference type="ARBA" id="ARBA00023143"/>
    </source>
</evidence>
<evidence type="ECO:0000256" key="5">
    <source>
        <dbReference type="RuleBase" id="RU362066"/>
    </source>
</evidence>
<dbReference type="PANTHER" id="PTHR30288:SF0">
    <property type="entry name" value="FLAGELLAR HOOK-ASSOCIATED PROTEIN 2"/>
    <property type="match status" value="1"/>
</dbReference>
<keyword evidence="8" id="KW-0969">Cilium</keyword>
<keyword evidence="5" id="KW-0964">Secreted</keyword>
<dbReference type="Pfam" id="PF02465">
    <property type="entry name" value="FliD_N"/>
    <property type="match status" value="1"/>
</dbReference>
<dbReference type="Proteomes" id="UP001596976">
    <property type="component" value="Unassembled WGS sequence"/>
</dbReference>
<evidence type="ECO:0000256" key="1">
    <source>
        <dbReference type="ARBA" id="ARBA00009764"/>
    </source>
</evidence>
<comment type="subcellular location">
    <subcellularLocation>
        <location evidence="5">Secreted</location>
    </subcellularLocation>
    <subcellularLocation>
        <location evidence="5">Bacterial flagellum</location>
    </subcellularLocation>
</comment>
<dbReference type="PANTHER" id="PTHR30288">
    <property type="entry name" value="FLAGELLAR CAP/ASSEMBLY PROTEIN FLID"/>
    <property type="match status" value="1"/>
</dbReference>